<dbReference type="InterPro" id="IPR011009">
    <property type="entry name" value="Kinase-like_dom_sf"/>
</dbReference>
<proteinExistence type="predicted"/>
<feature type="chain" id="PRO_5035162062" description="Protein kinase domain-containing protein" evidence="3">
    <location>
        <begin position="21"/>
        <end position="453"/>
    </location>
</feature>
<gene>
    <name evidence="5" type="ORF">PECAL_6P17540</name>
</gene>
<feature type="signal peptide" evidence="3">
    <location>
        <begin position="1"/>
        <end position="20"/>
    </location>
</feature>
<reference evidence="5" key="1">
    <citation type="submission" date="2021-11" db="EMBL/GenBank/DDBJ databases">
        <authorList>
            <consortium name="Genoscope - CEA"/>
            <person name="William W."/>
        </authorList>
    </citation>
    <scope>NUCLEOTIDE SEQUENCE</scope>
</reference>
<dbReference type="InterPro" id="IPR050117">
    <property type="entry name" value="MAPK"/>
</dbReference>
<keyword evidence="2" id="KW-0067">ATP-binding</keyword>
<name>A0A8J2SYW6_9STRA</name>
<evidence type="ECO:0000256" key="1">
    <source>
        <dbReference type="ARBA" id="ARBA00022741"/>
    </source>
</evidence>
<organism evidence="5 6">
    <name type="scientific">Pelagomonas calceolata</name>
    <dbReference type="NCBI Taxonomy" id="35677"/>
    <lineage>
        <taxon>Eukaryota</taxon>
        <taxon>Sar</taxon>
        <taxon>Stramenopiles</taxon>
        <taxon>Ochrophyta</taxon>
        <taxon>Pelagophyceae</taxon>
        <taxon>Pelagomonadales</taxon>
        <taxon>Pelagomonadaceae</taxon>
        <taxon>Pelagomonas</taxon>
    </lineage>
</organism>
<accession>A0A8J2SYW6</accession>
<dbReference type="Pfam" id="PF00069">
    <property type="entry name" value="Pkinase"/>
    <property type="match status" value="1"/>
</dbReference>
<dbReference type="GO" id="GO:0005524">
    <property type="term" value="F:ATP binding"/>
    <property type="evidence" value="ECO:0007669"/>
    <property type="project" value="UniProtKB-KW"/>
</dbReference>
<dbReference type="PROSITE" id="PS50011">
    <property type="entry name" value="PROTEIN_KINASE_DOM"/>
    <property type="match status" value="1"/>
</dbReference>
<keyword evidence="6" id="KW-1185">Reference proteome</keyword>
<dbReference type="EMBL" id="CAKKNE010000006">
    <property type="protein sequence ID" value="CAH0380114.1"/>
    <property type="molecule type" value="Genomic_DNA"/>
</dbReference>
<evidence type="ECO:0000313" key="5">
    <source>
        <dbReference type="EMBL" id="CAH0380114.1"/>
    </source>
</evidence>
<dbReference type="SUPFAM" id="SSF56112">
    <property type="entry name" value="Protein kinase-like (PK-like)"/>
    <property type="match status" value="1"/>
</dbReference>
<keyword evidence="3" id="KW-0732">Signal</keyword>
<sequence length="453" mass="49660">MVPWPPLLLLLARATPLPTAHNAFWGSVLSRARFEQSAALDAFCGEAFDEARFVDRTRLSGGVVLAVDAATDAQTRRPVVLKRAPEGMAIHLANELLPSLLNVSGAHVMTAAACFRGGVLDGVSSRVATYERMDGTLKQLLDRPPREADARLNYETHACFALQMMHQTLVGLAATHARGLVNQDLHAGNLLMRREGNYLRWRVADFGRACLVNASCAQRPGTQGIAPEAGHVPLTPASDVWSAGVMFLLVRCFAFEMWHRNGHRAHRDWMSRLNRAYGEAAAAAAARARSAAARVPIPTERERQAFENAAAAAARARAAPPAAWDNFTSLLDMLPKRCAPLAQHAGHEAPRENVLLAAMLALRWEKRPSASWLAVEFADLVRRRCLRAREPGKSNVTQIPRRPGDLEAVVKRMAADGFVKNRDARGSYYSRPGDATMYRSRAEVAQRLYLDGG</sequence>
<evidence type="ECO:0000313" key="6">
    <source>
        <dbReference type="Proteomes" id="UP000789595"/>
    </source>
</evidence>
<dbReference type="Gene3D" id="1.10.510.10">
    <property type="entry name" value="Transferase(Phosphotransferase) domain 1"/>
    <property type="match status" value="1"/>
</dbReference>
<keyword evidence="1" id="KW-0547">Nucleotide-binding</keyword>
<comment type="caution">
    <text evidence="5">The sequence shown here is derived from an EMBL/GenBank/DDBJ whole genome shotgun (WGS) entry which is preliminary data.</text>
</comment>
<dbReference type="SMART" id="SM00220">
    <property type="entry name" value="S_TKc"/>
    <property type="match status" value="1"/>
</dbReference>
<dbReference type="GO" id="GO:0004672">
    <property type="term" value="F:protein kinase activity"/>
    <property type="evidence" value="ECO:0007669"/>
    <property type="project" value="InterPro"/>
</dbReference>
<dbReference type="PANTHER" id="PTHR24055">
    <property type="entry name" value="MITOGEN-ACTIVATED PROTEIN KINASE"/>
    <property type="match status" value="1"/>
</dbReference>
<dbReference type="AlphaFoldDB" id="A0A8J2SYW6"/>
<dbReference type="Proteomes" id="UP000789595">
    <property type="component" value="Unassembled WGS sequence"/>
</dbReference>
<dbReference type="InterPro" id="IPR000719">
    <property type="entry name" value="Prot_kinase_dom"/>
</dbReference>
<feature type="domain" description="Protein kinase" evidence="4">
    <location>
        <begin position="53"/>
        <end position="381"/>
    </location>
</feature>
<evidence type="ECO:0000256" key="3">
    <source>
        <dbReference type="SAM" id="SignalP"/>
    </source>
</evidence>
<dbReference type="OrthoDB" id="63989at2759"/>
<protein>
    <recommendedName>
        <fullName evidence="4">Protein kinase domain-containing protein</fullName>
    </recommendedName>
</protein>
<evidence type="ECO:0000259" key="4">
    <source>
        <dbReference type="PROSITE" id="PS50011"/>
    </source>
</evidence>
<evidence type="ECO:0000256" key="2">
    <source>
        <dbReference type="ARBA" id="ARBA00022840"/>
    </source>
</evidence>